<organism evidence="1 2">
    <name type="scientific">Epilithonimonas hominis</name>
    <dbReference type="NCBI Taxonomy" id="420404"/>
    <lineage>
        <taxon>Bacteria</taxon>
        <taxon>Pseudomonadati</taxon>
        <taxon>Bacteroidota</taxon>
        <taxon>Flavobacteriia</taxon>
        <taxon>Flavobacteriales</taxon>
        <taxon>Weeksellaceae</taxon>
        <taxon>Chryseobacterium group</taxon>
        <taxon>Epilithonimonas</taxon>
    </lineage>
</organism>
<evidence type="ECO:0000313" key="2">
    <source>
        <dbReference type="Proteomes" id="UP000198555"/>
    </source>
</evidence>
<gene>
    <name evidence="1" type="ORF">SAMN05421793_12210</name>
</gene>
<evidence type="ECO:0000313" key="1">
    <source>
        <dbReference type="EMBL" id="SEH70936.1"/>
    </source>
</evidence>
<dbReference type="EMBL" id="FNWX01000022">
    <property type="protein sequence ID" value="SEH70936.1"/>
    <property type="molecule type" value="Genomic_DNA"/>
</dbReference>
<dbReference type="STRING" id="420404.SAMN05421793_12210"/>
<accession>A0A1H6K6U9</accession>
<proteinExistence type="predicted"/>
<name>A0A1H6K6U9_9FLAO</name>
<sequence length="71" mass="8199">MTEIALIMQQLAHINAKLDALTSPTTKEELLTRSEYLEARKISSPTLWREEKNGLTKPVIIGRKKYYKLPK</sequence>
<evidence type="ECO:0008006" key="3">
    <source>
        <dbReference type="Google" id="ProtNLM"/>
    </source>
</evidence>
<dbReference type="RefSeq" id="WP_089770168.1">
    <property type="nucleotide sequence ID" value="NZ_FNWX01000022.1"/>
</dbReference>
<dbReference type="AlphaFoldDB" id="A0A1H6K6U9"/>
<keyword evidence="2" id="KW-1185">Reference proteome</keyword>
<reference evidence="2" key="1">
    <citation type="submission" date="2016-10" db="EMBL/GenBank/DDBJ databases">
        <authorList>
            <person name="Varghese N."/>
            <person name="Submissions S."/>
        </authorList>
    </citation>
    <scope>NUCLEOTIDE SEQUENCE [LARGE SCALE GENOMIC DNA]</scope>
    <source>
        <strain evidence="2">DSM 19326</strain>
    </source>
</reference>
<dbReference type="Proteomes" id="UP000198555">
    <property type="component" value="Unassembled WGS sequence"/>
</dbReference>
<protein>
    <recommendedName>
        <fullName evidence="3">Helix-turn-helix domain-containing protein</fullName>
    </recommendedName>
</protein>